<dbReference type="Proteomes" id="UP000321518">
    <property type="component" value="Unassembled WGS sequence"/>
</dbReference>
<dbReference type="InterPro" id="IPR035979">
    <property type="entry name" value="RBD_domain_sf"/>
</dbReference>
<dbReference type="PROSITE" id="PS50102">
    <property type="entry name" value="RRM"/>
    <property type="match status" value="5"/>
</dbReference>
<feature type="domain" description="RRM" evidence="7">
    <location>
        <begin position="447"/>
        <end position="532"/>
    </location>
</feature>
<dbReference type="SMART" id="SM00361">
    <property type="entry name" value="RRM_1"/>
    <property type="match status" value="2"/>
</dbReference>
<dbReference type="OrthoDB" id="439639at2759"/>
<dbReference type="GO" id="GO:0016740">
    <property type="term" value="F:transferase activity"/>
    <property type="evidence" value="ECO:0007669"/>
    <property type="project" value="UniProtKB-KW"/>
</dbReference>
<dbReference type="InterPro" id="IPR011009">
    <property type="entry name" value="Kinase-like_dom_sf"/>
</dbReference>
<dbReference type="AlphaFoldDB" id="A0A511KM98"/>
<dbReference type="Pfam" id="PF03109">
    <property type="entry name" value="ABC1"/>
    <property type="match status" value="1"/>
</dbReference>
<dbReference type="Gene3D" id="3.30.70.330">
    <property type="match status" value="5"/>
</dbReference>
<dbReference type="EMBL" id="BJWK01000015">
    <property type="protein sequence ID" value="GEM11467.1"/>
    <property type="molecule type" value="Genomic_DNA"/>
</dbReference>
<protein>
    <submittedName>
        <fullName evidence="8">Pre-rRNA processing protein Mrd1</fullName>
    </submittedName>
</protein>
<dbReference type="GO" id="GO:0003723">
    <property type="term" value="F:RNA binding"/>
    <property type="evidence" value="ECO:0007669"/>
    <property type="project" value="UniProtKB-UniRule"/>
</dbReference>
<keyword evidence="3" id="KW-0547">Nucleotide-binding</keyword>
<dbReference type="PANTHER" id="PTHR43851">
    <property type="match status" value="1"/>
</dbReference>
<evidence type="ECO:0000256" key="2">
    <source>
        <dbReference type="ARBA" id="ARBA00022679"/>
    </source>
</evidence>
<feature type="region of interest" description="Disordered" evidence="6">
    <location>
        <begin position="526"/>
        <end position="557"/>
    </location>
</feature>
<evidence type="ECO:0000256" key="4">
    <source>
        <dbReference type="ARBA" id="ARBA00022840"/>
    </source>
</evidence>
<dbReference type="InterPro" id="IPR034646">
    <property type="entry name" value="ADCK3_dom"/>
</dbReference>
<keyword evidence="4" id="KW-0067">ATP-binding</keyword>
<organism evidence="8 9">
    <name type="scientific">Rhodotorula toruloides</name>
    <name type="common">Yeast</name>
    <name type="synonym">Rhodosporidium toruloides</name>
    <dbReference type="NCBI Taxonomy" id="5286"/>
    <lineage>
        <taxon>Eukaryota</taxon>
        <taxon>Fungi</taxon>
        <taxon>Dikarya</taxon>
        <taxon>Basidiomycota</taxon>
        <taxon>Pucciniomycotina</taxon>
        <taxon>Microbotryomycetes</taxon>
        <taxon>Sporidiobolales</taxon>
        <taxon>Sporidiobolaceae</taxon>
        <taxon>Rhodotorula</taxon>
    </lineage>
</organism>
<keyword evidence="5" id="KW-0694">RNA-binding</keyword>
<evidence type="ECO:0000256" key="6">
    <source>
        <dbReference type="SAM" id="MobiDB-lite"/>
    </source>
</evidence>
<proteinExistence type="inferred from homology"/>
<accession>A0A511KM98</accession>
<dbReference type="InterPro" id="IPR012677">
    <property type="entry name" value="Nucleotide-bd_a/b_plait_sf"/>
</dbReference>
<evidence type="ECO:0000256" key="3">
    <source>
        <dbReference type="ARBA" id="ARBA00022741"/>
    </source>
</evidence>
<dbReference type="InterPro" id="IPR051409">
    <property type="entry name" value="Atypical_kinase_ADCK"/>
</dbReference>
<dbReference type="CDD" id="cd12320">
    <property type="entry name" value="RRM6_RBM19_RRM5_MRD1"/>
    <property type="match status" value="1"/>
</dbReference>
<name>A0A511KM98_RHOTO</name>
<feature type="region of interest" description="Disordered" evidence="6">
    <location>
        <begin position="585"/>
        <end position="640"/>
    </location>
</feature>
<dbReference type="InterPro" id="IPR003954">
    <property type="entry name" value="RRM_euk-type"/>
</dbReference>
<dbReference type="CDD" id="cd13970">
    <property type="entry name" value="ABC1_ADCK3"/>
    <property type="match status" value="1"/>
</dbReference>
<evidence type="ECO:0000313" key="9">
    <source>
        <dbReference type="Proteomes" id="UP000321518"/>
    </source>
</evidence>
<keyword evidence="2" id="KW-0808">Transferase</keyword>
<evidence type="ECO:0000256" key="5">
    <source>
        <dbReference type="PROSITE-ProRule" id="PRU00176"/>
    </source>
</evidence>
<dbReference type="GO" id="GO:0006744">
    <property type="term" value="P:ubiquinone biosynthetic process"/>
    <property type="evidence" value="ECO:0007669"/>
    <property type="project" value="TreeGrafter"/>
</dbReference>
<comment type="similarity">
    <text evidence="1">Belongs to the protein kinase superfamily. ADCK protein kinase family.</text>
</comment>
<dbReference type="SUPFAM" id="SSF56112">
    <property type="entry name" value="Protein kinase-like (PK-like)"/>
    <property type="match status" value="1"/>
</dbReference>
<comment type="caution">
    <text evidence="8">The sequence shown here is derived from an EMBL/GenBank/DDBJ whole genome shotgun (WGS) entry which is preliminary data.</text>
</comment>
<feature type="domain" description="RRM" evidence="7">
    <location>
        <begin position="1106"/>
        <end position="1183"/>
    </location>
</feature>
<evidence type="ECO:0000256" key="1">
    <source>
        <dbReference type="ARBA" id="ARBA00009670"/>
    </source>
</evidence>
<dbReference type="InterPro" id="IPR000504">
    <property type="entry name" value="RRM_dom"/>
</dbReference>
<dbReference type="SMART" id="SM00360">
    <property type="entry name" value="RRM"/>
    <property type="match status" value="5"/>
</dbReference>
<evidence type="ECO:0000313" key="8">
    <source>
        <dbReference type="EMBL" id="GEM11467.1"/>
    </source>
</evidence>
<feature type="domain" description="RRM" evidence="7">
    <location>
        <begin position="704"/>
        <end position="782"/>
    </location>
</feature>
<reference evidence="8 9" key="1">
    <citation type="submission" date="2019-07" db="EMBL/GenBank/DDBJ databases">
        <title>Rhodotorula toruloides NBRC10032 genome sequencing.</title>
        <authorList>
            <person name="Shida Y."/>
            <person name="Takaku H."/>
            <person name="Ogasawara W."/>
            <person name="Mori K."/>
        </authorList>
    </citation>
    <scope>NUCLEOTIDE SEQUENCE [LARGE SCALE GENOMIC DNA]</scope>
    <source>
        <strain evidence="8 9">NBRC10032</strain>
    </source>
</reference>
<dbReference type="PANTHER" id="PTHR43851:SF3">
    <property type="entry name" value="COENZYME Q8"/>
    <property type="match status" value="1"/>
</dbReference>
<gene>
    <name evidence="8" type="ORF">Rt10032_c15g5484</name>
</gene>
<evidence type="ECO:0000259" key="7">
    <source>
        <dbReference type="PROSITE" id="PS50102"/>
    </source>
</evidence>
<feature type="region of interest" description="Disordered" evidence="6">
    <location>
        <begin position="1183"/>
        <end position="1213"/>
    </location>
</feature>
<dbReference type="InterPro" id="IPR004147">
    <property type="entry name" value="ABC1_dom"/>
</dbReference>
<feature type="domain" description="RRM" evidence="7">
    <location>
        <begin position="885"/>
        <end position="957"/>
    </location>
</feature>
<dbReference type="GO" id="GO:0005524">
    <property type="term" value="F:ATP binding"/>
    <property type="evidence" value="ECO:0007669"/>
    <property type="project" value="UniProtKB-KW"/>
</dbReference>
<dbReference type="Pfam" id="PF00076">
    <property type="entry name" value="RRM_1"/>
    <property type="match status" value="3"/>
</dbReference>
<dbReference type="SUPFAM" id="SSF54928">
    <property type="entry name" value="RNA-binding domain, RBD"/>
    <property type="match status" value="4"/>
</dbReference>
<feature type="region of interest" description="Disordered" evidence="6">
    <location>
        <begin position="656"/>
        <end position="694"/>
    </location>
</feature>
<feature type="domain" description="RRM" evidence="7">
    <location>
        <begin position="998"/>
        <end position="1081"/>
    </location>
</feature>
<sequence length="1213" mass="132040">MPAKESVPNDLREHYAEPQLAADAVASKVPASRFGRLMHYGGLAAALGVDTKQLPPQLEAILQRVQNSANFMPEWQTAQVLADNLGADWQAHFEAFDMRPFAAASIGQVHRAKLVQDSPLRDRYKGIAELAVKVQFPGVRQSIASDLGTLRWLLVASAALPRGLYLDNTLRVLGRELEDECDYLREAECGRAMRQKIATSALADSFDVPEVVDELSGPMVLTTRMMAGRPLKDVLTLDQSTRDEIGTRVLQLCMYELFDFRLMQTDPNWSNFLYNPGTGKLELVDFGATRAYSADFMRVYGDLLDAAIAENRDAAVQLSQELGYLTGEEGTAMVDAHLESLFALATPFRDSAPSPFPFGTLGPPITARIREQIPIMLKHRLKPPPEETYSLNRKLSGAFLLCERLDSHVPVGKLYRDCREPPGPAAREVIIGLLAFAATMAAHTTLTRLVFTNLHPSVQAHHLRSLLERCPPTTPSITDLKVLSRPDGSSRCIAFAGFLSHGDADRVRQWASGTWLAGARGGARVTTDWAKSTREAPRPAKRARLASAGADGGVQTAGNKADRFTEFLAVMTGRDSVQPAVSITATEPSAPHVEPTTEQRDSAAPGGASMAALRGTGARDEAAQPRESTPDDGVAHDESLTDEQYLAKRLKRTFEVVEPEDDAEQAKRSFSQDEQVAEAQANEGEQDSEQPVHRDEDEVIAGTGRLFVRNLPFAAGQADLQQLFEAYGPVEQVHFPRDPSSSTPRGIAYVTFMQPQHALDARAALDGTIFQGRLLHILPAVGRAPRKADEATIGTLKQQRLAARKENAGQTFSWAALYLNPDAALAAVADRLGVAKSALLDPSSSDPAVKVALAEAHILSETKRYLESQHVNVDAFARSGPRSTTCILVKNLPYATSPAAIQALFAPHGTVSRLLVPPSGTLAIVEMGDRDSAQEAWKALVYKKFAGNVLYLEKAPAAIWHARPAADHEQPSVAPVAIDSTSIARAAGSDEPPAAQNSTLFVKNLNFATTAPRFKAAFDQLPGFAFARIQTKPDPSTPGRTMSMGFGFVGFRTVEEAQQGLQARLEHVLDGHKLAISFAHRGAEKTGTAGDSAKSSATKCVKDTTTKLLVKNVPFEATRSDIRQLFSAYGQLKSVRLPRKMDNKTRGFAFVEFATRRDAEAALEALEHIHLLGRHLVLQWSGGEDEEGGQDEVHRKRAPQARSNRMAKSKFEM</sequence>